<dbReference type="EMBL" id="CP157484">
    <property type="protein sequence ID" value="XBO41701.1"/>
    <property type="molecule type" value="Genomic_DNA"/>
</dbReference>
<dbReference type="InterPro" id="IPR006315">
    <property type="entry name" value="OM_autotransptr_brl_dom"/>
</dbReference>
<evidence type="ECO:0000256" key="2">
    <source>
        <dbReference type="ARBA" id="ARBA00022729"/>
    </source>
</evidence>
<dbReference type="InterPro" id="IPR051692">
    <property type="entry name" value="OMP-like"/>
</dbReference>
<dbReference type="SUPFAM" id="SSF56925">
    <property type="entry name" value="OMPA-like"/>
    <property type="match status" value="1"/>
</dbReference>
<proteinExistence type="inferred from homology"/>
<dbReference type="PANTHER" id="PTHR34001">
    <property type="entry name" value="BLL7405 PROTEIN"/>
    <property type="match status" value="1"/>
</dbReference>
<dbReference type="NCBIfam" id="TIGR01414">
    <property type="entry name" value="autotrans_barl"/>
    <property type="match status" value="1"/>
</dbReference>
<dbReference type="GO" id="GO:0009279">
    <property type="term" value="C:cell outer membrane"/>
    <property type="evidence" value="ECO:0007669"/>
    <property type="project" value="UniProtKB-SubCell"/>
</dbReference>
<accession>A0AAU7JMQ8</accession>
<sequence length="184" mass="19694">MLGLDTGYNQNGVVGGVHAGYNFEVEQGVVSGVEVDFEKSGLKGALSLADNAAPGYVAKASTEIDWQGSVRGRIGFAYKNALIYGTAGVAYASLQNSYGVALPPSNVFGVAAGVYSEAASHRTWGWILGAGVEYLITPQWTGRVEYRFTKFEDYKNVSSILYSGGSAEQRPELHTVRLGTSYKF</sequence>
<dbReference type="PANTHER" id="PTHR34001:SF3">
    <property type="entry name" value="BLL7405 PROTEIN"/>
    <property type="match status" value="1"/>
</dbReference>
<comment type="similarity">
    <text evidence="5">Belongs to the Omp25/RopB family.</text>
</comment>
<organism evidence="7">
    <name type="scientific">Alsobacter sp. KACC 23698</name>
    <dbReference type="NCBI Taxonomy" id="3149229"/>
    <lineage>
        <taxon>Bacteria</taxon>
        <taxon>Pseudomonadati</taxon>
        <taxon>Pseudomonadota</taxon>
        <taxon>Alphaproteobacteria</taxon>
        <taxon>Hyphomicrobiales</taxon>
        <taxon>Alsobacteraceae</taxon>
        <taxon>Alsobacter</taxon>
    </lineage>
</organism>
<keyword evidence="3" id="KW-0472">Membrane</keyword>
<dbReference type="InterPro" id="IPR027385">
    <property type="entry name" value="Beta-barrel_OMP"/>
</dbReference>
<dbReference type="Gene3D" id="2.40.160.20">
    <property type="match status" value="1"/>
</dbReference>
<comment type="subcellular location">
    <subcellularLocation>
        <location evidence="1">Cell outer membrane</location>
    </subcellularLocation>
</comment>
<feature type="domain" description="Outer membrane protein beta-barrel" evidence="6">
    <location>
        <begin position="10"/>
        <end position="184"/>
    </location>
</feature>
<dbReference type="Pfam" id="PF13505">
    <property type="entry name" value="OMP_b-brl"/>
    <property type="match status" value="1"/>
</dbReference>
<dbReference type="RefSeq" id="WP_406858545.1">
    <property type="nucleotide sequence ID" value="NZ_CP157484.1"/>
</dbReference>
<evidence type="ECO:0000259" key="6">
    <source>
        <dbReference type="Pfam" id="PF13505"/>
    </source>
</evidence>
<reference evidence="7" key="1">
    <citation type="submission" date="2024-05" db="EMBL/GenBank/DDBJ databases">
        <authorList>
            <person name="Kim S."/>
            <person name="Heo J."/>
            <person name="Choi H."/>
            <person name="Choi Y."/>
            <person name="Kwon S.-W."/>
            <person name="Kim Y."/>
        </authorList>
    </citation>
    <scope>NUCLEOTIDE SEQUENCE</scope>
    <source>
        <strain evidence="7">KACC 23698</strain>
    </source>
</reference>
<evidence type="ECO:0000256" key="3">
    <source>
        <dbReference type="ARBA" id="ARBA00023136"/>
    </source>
</evidence>
<keyword evidence="2" id="KW-0732">Signal</keyword>
<keyword evidence="4" id="KW-0998">Cell outer membrane</keyword>
<evidence type="ECO:0000256" key="4">
    <source>
        <dbReference type="ARBA" id="ARBA00023237"/>
    </source>
</evidence>
<evidence type="ECO:0000256" key="1">
    <source>
        <dbReference type="ARBA" id="ARBA00004442"/>
    </source>
</evidence>
<dbReference type="AlphaFoldDB" id="A0AAU7JMQ8"/>
<gene>
    <name evidence="7" type="ORF">ABEG18_06500</name>
</gene>
<dbReference type="InterPro" id="IPR011250">
    <property type="entry name" value="OMP/PagP_B-barrel"/>
</dbReference>
<evidence type="ECO:0000313" key="7">
    <source>
        <dbReference type="EMBL" id="XBO41701.1"/>
    </source>
</evidence>
<evidence type="ECO:0000256" key="5">
    <source>
        <dbReference type="ARBA" id="ARBA00038306"/>
    </source>
</evidence>
<name>A0AAU7JMQ8_9HYPH</name>
<protein>
    <submittedName>
        <fullName evidence="7">Outer membrane beta-barrel protein</fullName>
    </submittedName>
</protein>